<keyword evidence="4" id="KW-1003">Cell membrane</keyword>
<dbReference type="GO" id="GO:0022857">
    <property type="term" value="F:transmembrane transporter activity"/>
    <property type="evidence" value="ECO:0007669"/>
    <property type="project" value="InterPro"/>
</dbReference>
<evidence type="ECO:0000256" key="3">
    <source>
        <dbReference type="ARBA" id="ARBA00022448"/>
    </source>
</evidence>
<protein>
    <submittedName>
        <fullName evidence="12">Amino acid ABC transporter permease</fullName>
    </submittedName>
</protein>
<reference evidence="12 13" key="1">
    <citation type="submission" date="2019-08" db="EMBL/GenBank/DDBJ databases">
        <title>In-depth cultivation of the pig gut microbiome towards novel bacterial diversity and tailored functional studies.</title>
        <authorList>
            <person name="Wylensek D."/>
            <person name="Hitch T.C.A."/>
            <person name="Clavel T."/>
        </authorList>
    </citation>
    <scope>NUCLEOTIDE SEQUENCE [LARGE SCALE GENOMIC DNA]</scope>
    <source>
        <strain evidence="12 13">Oil+RF-744-GAM-WT-6</strain>
    </source>
</reference>
<evidence type="ECO:0000256" key="8">
    <source>
        <dbReference type="ARBA" id="ARBA00023136"/>
    </source>
</evidence>
<dbReference type="PANTHER" id="PTHR30614:SF20">
    <property type="entry name" value="GLUTAMINE TRANSPORT SYSTEM PERMEASE PROTEIN GLNP"/>
    <property type="match status" value="1"/>
</dbReference>
<sequence length="243" mass="26770">MLGVRTTLIVSLTGTAFGFLIGLLVGGFRAVKLDYTASKPARFFKKLFDIIANIYIGIFRGTPMMVQAVFIYYALLNVIHWDNMTAAIFVISVNTGAYMSEIIRSGIQAVDPGQTEAARSLGMSNSQTMMSVVLPQAIRNAFPAIGNELIVNIKDSSVLMIISITELMFQSKSIAGSTFHFTETYFIEAMIYLILTTIATLILNYIEGRLNKRKVSLPQSDTDPNNMKFAGSPKSSERSSDDF</sequence>
<dbReference type="Gene3D" id="1.10.3720.10">
    <property type="entry name" value="MetI-like"/>
    <property type="match status" value="1"/>
</dbReference>
<evidence type="ECO:0000256" key="4">
    <source>
        <dbReference type="ARBA" id="ARBA00022475"/>
    </source>
</evidence>
<dbReference type="InterPro" id="IPR010065">
    <property type="entry name" value="AA_ABC_transptr_permease_3TM"/>
</dbReference>
<dbReference type="InterPro" id="IPR043429">
    <property type="entry name" value="ArtM/GltK/GlnP/TcyL/YhdX-like"/>
</dbReference>
<comment type="similarity">
    <text evidence="2">Belongs to the binding-protein-dependent transport system permease family. HisMQ subfamily.</text>
</comment>
<evidence type="ECO:0000313" key="12">
    <source>
        <dbReference type="EMBL" id="MSS57536.1"/>
    </source>
</evidence>
<dbReference type="GO" id="GO:0006865">
    <property type="term" value="P:amino acid transport"/>
    <property type="evidence" value="ECO:0007669"/>
    <property type="project" value="UniProtKB-KW"/>
</dbReference>
<keyword evidence="6" id="KW-0029">Amino-acid transport</keyword>
<feature type="domain" description="ABC transmembrane type-1" evidence="11">
    <location>
        <begin position="4"/>
        <end position="203"/>
    </location>
</feature>
<keyword evidence="13" id="KW-1185">Reference proteome</keyword>
<evidence type="ECO:0000256" key="2">
    <source>
        <dbReference type="ARBA" id="ARBA00010072"/>
    </source>
</evidence>
<keyword evidence="3 9" id="KW-0813">Transport</keyword>
<keyword evidence="7 9" id="KW-1133">Transmembrane helix</keyword>
<accession>A0A7X2NQ58</accession>
<evidence type="ECO:0000256" key="9">
    <source>
        <dbReference type="RuleBase" id="RU363032"/>
    </source>
</evidence>
<dbReference type="AlphaFoldDB" id="A0A7X2NQ58"/>
<evidence type="ECO:0000256" key="6">
    <source>
        <dbReference type="ARBA" id="ARBA00022970"/>
    </source>
</evidence>
<feature type="transmembrane region" description="Helical" evidence="9">
    <location>
        <begin position="6"/>
        <end position="31"/>
    </location>
</feature>
<proteinExistence type="inferred from homology"/>
<name>A0A7X2NQ58_9FIRM</name>
<dbReference type="InterPro" id="IPR000515">
    <property type="entry name" value="MetI-like"/>
</dbReference>
<feature type="transmembrane region" description="Helical" evidence="9">
    <location>
        <begin position="185"/>
        <end position="206"/>
    </location>
</feature>
<keyword evidence="5 9" id="KW-0812">Transmembrane</keyword>
<feature type="region of interest" description="Disordered" evidence="10">
    <location>
        <begin position="216"/>
        <end position="243"/>
    </location>
</feature>
<dbReference type="InterPro" id="IPR035906">
    <property type="entry name" value="MetI-like_sf"/>
</dbReference>
<organism evidence="12 13">
    <name type="scientific">Stecheria intestinalis</name>
    <dbReference type="NCBI Taxonomy" id="2606630"/>
    <lineage>
        <taxon>Bacteria</taxon>
        <taxon>Bacillati</taxon>
        <taxon>Bacillota</taxon>
        <taxon>Erysipelotrichia</taxon>
        <taxon>Erysipelotrichales</taxon>
        <taxon>Erysipelotrichaceae</taxon>
        <taxon>Stecheria</taxon>
    </lineage>
</organism>
<evidence type="ECO:0000259" key="11">
    <source>
        <dbReference type="PROSITE" id="PS50928"/>
    </source>
</evidence>
<evidence type="ECO:0000256" key="5">
    <source>
        <dbReference type="ARBA" id="ARBA00022692"/>
    </source>
</evidence>
<dbReference type="SUPFAM" id="SSF161098">
    <property type="entry name" value="MetI-like"/>
    <property type="match status" value="1"/>
</dbReference>
<evidence type="ECO:0000256" key="1">
    <source>
        <dbReference type="ARBA" id="ARBA00004651"/>
    </source>
</evidence>
<dbReference type="NCBIfam" id="TIGR01726">
    <property type="entry name" value="HEQRo_perm_3TM"/>
    <property type="match status" value="1"/>
</dbReference>
<dbReference type="PROSITE" id="PS50928">
    <property type="entry name" value="ABC_TM1"/>
    <property type="match status" value="1"/>
</dbReference>
<dbReference type="Proteomes" id="UP000461880">
    <property type="component" value="Unassembled WGS sequence"/>
</dbReference>
<evidence type="ECO:0000256" key="10">
    <source>
        <dbReference type="SAM" id="MobiDB-lite"/>
    </source>
</evidence>
<gene>
    <name evidence="12" type="ORF">FYJ51_01245</name>
</gene>
<keyword evidence="8 9" id="KW-0472">Membrane</keyword>
<dbReference type="GO" id="GO:0043190">
    <property type="term" value="C:ATP-binding cassette (ABC) transporter complex"/>
    <property type="evidence" value="ECO:0007669"/>
    <property type="project" value="InterPro"/>
</dbReference>
<dbReference type="Pfam" id="PF00528">
    <property type="entry name" value="BPD_transp_1"/>
    <property type="match status" value="1"/>
</dbReference>
<dbReference type="CDD" id="cd06261">
    <property type="entry name" value="TM_PBP2"/>
    <property type="match status" value="1"/>
</dbReference>
<comment type="subcellular location">
    <subcellularLocation>
        <location evidence="1 9">Cell membrane</location>
        <topology evidence="1 9">Multi-pass membrane protein</topology>
    </subcellularLocation>
</comment>
<feature type="transmembrane region" description="Helical" evidence="9">
    <location>
        <begin position="52"/>
        <end position="75"/>
    </location>
</feature>
<evidence type="ECO:0000313" key="13">
    <source>
        <dbReference type="Proteomes" id="UP000461880"/>
    </source>
</evidence>
<dbReference type="PANTHER" id="PTHR30614">
    <property type="entry name" value="MEMBRANE COMPONENT OF AMINO ACID ABC TRANSPORTER"/>
    <property type="match status" value="1"/>
</dbReference>
<evidence type="ECO:0000256" key="7">
    <source>
        <dbReference type="ARBA" id="ARBA00022989"/>
    </source>
</evidence>
<dbReference type="EMBL" id="VUMN01000001">
    <property type="protein sequence ID" value="MSS57536.1"/>
    <property type="molecule type" value="Genomic_DNA"/>
</dbReference>
<comment type="caution">
    <text evidence="12">The sequence shown here is derived from an EMBL/GenBank/DDBJ whole genome shotgun (WGS) entry which is preliminary data.</text>
</comment>